<keyword evidence="8" id="KW-0496">Mitochondrion</keyword>
<protein>
    <submittedName>
        <fullName evidence="11">Uncharacterized protein</fullName>
    </submittedName>
</protein>
<dbReference type="GeneID" id="87829750"/>
<proteinExistence type="inferred from homology"/>
<feature type="region of interest" description="Disordered" evidence="10">
    <location>
        <begin position="93"/>
        <end position="112"/>
    </location>
</feature>
<dbReference type="InterPro" id="IPR023395">
    <property type="entry name" value="MCP_dom_sf"/>
</dbReference>
<comment type="similarity">
    <text evidence="2">Belongs to the mitochondrial carrier (TC 2.A.29) family.</text>
</comment>
<evidence type="ECO:0000256" key="1">
    <source>
        <dbReference type="ARBA" id="ARBA00004448"/>
    </source>
</evidence>
<evidence type="ECO:0000256" key="2">
    <source>
        <dbReference type="ARBA" id="ARBA00006375"/>
    </source>
</evidence>
<reference evidence="11" key="2">
    <citation type="submission" date="2023-05" db="EMBL/GenBank/DDBJ databases">
        <authorList>
            <consortium name="Lawrence Berkeley National Laboratory"/>
            <person name="Steindorff A."/>
            <person name="Hensen N."/>
            <person name="Bonometti L."/>
            <person name="Westerberg I."/>
            <person name="Brannstrom I.O."/>
            <person name="Guillou S."/>
            <person name="Cros-Aarteil S."/>
            <person name="Calhoun S."/>
            <person name="Haridas S."/>
            <person name="Kuo A."/>
            <person name="Mondo S."/>
            <person name="Pangilinan J."/>
            <person name="Riley R."/>
            <person name="Labutti K."/>
            <person name="Andreopoulos B."/>
            <person name="Lipzen A."/>
            <person name="Chen C."/>
            <person name="Yanf M."/>
            <person name="Daum C."/>
            <person name="Ng V."/>
            <person name="Clum A."/>
            <person name="Ohm R."/>
            <person name="Martin F."/>
            <person name="Silar P."/>
            <person name="Natvig D."/>
            <person name="Lalanne C."/>
            <person name="Gautier V."/>
            <person name="Ament-Velasquez S.L."/>
            <person name="Kruys A."/>
            <person name="Hutchinson M.I."/>
            <person name="Powell A.J."/>
            <person name="Barry K."/>
            <person name="Miller A.N."/>
            <person name="Grigoriev I.V."/>
            <person name="Debuchy R."/>
            <person name="Gladieux P."/>
            <person name="Thoren M.H."/>
            <person name="Johannesson H."/>
        </authorList>
    </citation>
    <scope>NUCLEOTIDE SEQUENCE</scope>
    <source>
        <strain evidence="11">CBS 731.68</strain>
    </source>
</reference>
<evidence type="ECO:0000256" key="8">
    <source>
        <dbReference type="ARBA" id="ARBA00023128"/>
    </source>
</evidence>
<evidence type="ECO:0000256" key="10">
    <source>
        <dbReference type="SAM" id="MobiDB-lite"/>
    </source>
</evidence>
<dbReference type="Gene3D" id="1.50.40.10">
    <property type="entry name" value="Mitochondrial carrier domain"/>
    <property type="match status" value="1"/>
</dbReference>
<keyword evidence="7" id="KW-1133">Transmembrane helix</keyword>
<keyword evidence="5" id="KW-0677">Repeat</keyword>
<keyword evidence="9" id="KW-0472">Membrane</keyword>
<keyword evidence="12" id="KW-1185">Reference proteome</keyword>
<dbReference type="PANTHER" id="PTHR45928">
    <property type="entry name" value="RE38146P"/>
    <property type="match status" value="1"/>
</dbReference>
<comment type="subcellular location">
    <subcellularLocation>
        <location evidence="1">Mitochondrion inner membrane</location>
        <topology evidence="1">Multi-pass membrane protein</topology>
    </subcellularLocation>
</comment>
<keyword evidence="6" id="KW-0999">Mitochondrion inner membrane</keyword>
<sequence length="112" mass="11859">MSTTAGAFIAGGIAACGAVTATHPFETVEIRMQLQGELQDNGGVLRTGRGATESCAWVVKTLEKRAMVKKLGSARARASWVWRGCGVDKGVRLSEDRETGETEVSSCDVDGR</sequence>
<dbReference type="InterPro" id="IPR051508">
    <property type="entry name" value="Mito_Carrier_Antiporter"/>
</dbReference>
<dbReference type="Proteomes" id="UP001302602">
    <property type="component" value="Unassembled WGS sequence"/>
</dbReference>
<evidence type="ECO:0000256" key="3">
    <source>
        <dbReference type="ARBA" id="ARBA00022448"/>
    </source>
</evidence>
<dbReference type="PANTHER" id="PTHR45928:SF1">
    <property type="entry name" value="RE38146P"/>
    <property type="match status" value="1"/>
</dbReference>
<evidence type="ECO:0000256" key="9">
    <source>
        <dbReference type="ARBA" id="ARBA00023136"/>
    </source>
</evidence>
<dbReference type="Pfam" id="PF00153">
    <property type="entry name" value="Mito_carr"/>
    <property type="match status" value="1"/>
</dbReference>
<dbReference type="SUPFAM" id="SSF103506">
    <property type="entry name" value="Mitochondrial carrier"/>
    <property type="match status" value="1"/>
</dbReference>
<keyword evidence="4" id="KW-0812">Transmembrane</keyword>
<evidence type="ECO:0000256" key="5">
    <source>
        <dbReference type="ARBA" id="ARBA00022737"/>
    </source>
</evidence>
<keyword evidence="3" id="KW-0813">Transport</keyword>
<evidence type="ECO:0000313" key="12">
    <source>
        <dbReference type="Proteomes" id="UP001302602"/>
    </source>
</evidence>
<gene>
    <name evidence="11" type="ORF">N657DRAFT_645630</name>
</gene>
<reference evidence="11" key="1">
    <citation type="journal article" date="2023" name="Mol. Phylogenet. Evol.">
        <title>Genome-scale phylogeny and comparative genomics of the fungal order Sordariales.</title>
        <authorList>
            <person name="Hensen N."/>
            <person name="Bonometti L."/>
            <person name="Westerberg I."/>
            <person name="Brannstrom I.O."/>
            <person name="Guillou S."/>
            <person name="Cros-Aarteil S."/>
            <person name="Calhoun S."/>
            <person name="Haridas S."/>
            <person name="Kuo A."/>
            <person name="Mondo S."/>
            <person name="Pangilinan J."/>
            <person name="Riley R."/>
            <person name="LaButti K."/>
            <person name="Andreopoulos B."/>
            <person name="Lipzen A."/>
            <person name="Chen C."/>
            <person name="Yan M."/>
            <person name="Daum C."/>
            <person name="Ng V."/>
            <person name="Clum A."/>
            <person name="Steindorff A."/>
            <person name="Ohm R.A."/>
            <person name="Martin F."/>
            <person name="Silar P."/>
            <person name="Natvig D.O."/>
            <person name="Lalanne C."/>
            <person name="Gautier V."/>
            <person name="Ament-Velasquez S.L."/>
            <person name="Kruys A."/>
            <person name="Hutchinson M.I."/>
            <person name="Powell A.J."/>
            <person name="Barry K."/>
            <person name="Miller A.N."/>
            <person name="Grigoriev I.V."/>
            <person name="Debuchy R."/>
            <person name="Gladieux P."/>
            <person name="Hiltunen Thoren M."/>
            <person name="Johannesson H."/>
        </authorList>
    </citation>
    <scope>NUCLEOTIDE SEQUENCE</scope>
    <source>
        <strain evidence="11">CBS 731.68</strain>
    </source>
</reference>
<evidence type="ECO:0000313" key="11">
    <source>
        <dbReference type="EMBL" id="KAK4124018.1"/>
    </source>
</evidence>
<name>A0AAN6U076_9PEZI</name>
<dbReference type="AlphaFoldDB" id="A0AAN6U076"/>
<comment type="caution">
    <text evidence="11">The sequence shown here is derived from an EMBL/GenBank/DDBJ whole genome shotgun (WGS) entry which is preliminary data.</text>
</comment>
<dbReference type="InterPro" id="IPR018108">
    <property type="entry name" value="MCP_transmembrane"/>
</dbReference>
<dbReference type="RefSeq" id="XP_062647789.1">
    <property type="nucleotide sequence ID" value="XM_062792981.1"/>
</dbReference>
<organism evidence="11 12">
    <name type="scientific">Parathielavia appendiculata</name>
    <dbReference type="NCBI Taxonomy" id="2587402"/>
    <lineage>
        <taxon>Eukaryota</taxon>
        <taxon>Fungi</taxon>
        <taxon>Dikarya</taxon>
        <taxon>Ascomycota</taxon>
        <taxon>Pezizomycotina</taxon>
        <taxon>Sordariomycetes</taxon>
        <taxon>Sordariomycetidae</taxon>
        <taxon>Sordariales</taxon>
        <taxon>Chaetomiaceae</taxon>
        <taxon>Parathielavia</taxon>
    </lineage>
</organism>
<evidence type="ECO:0000256" key="7">
    <source>
        <dbReference type="ARBA" id="ARBA00022989"/>
    </source>
</evidence>
<evidence type="ECO:0000256" key="4">
    <source>
        <dbReference type="ARBA" id="ARBA00022692"/>
    </source>
</evidence>
<dbReference type="EMBL" id="MU853228">
    <property type="protein sequence ID" value="KAK4124018.1"/>
    <property type="molecule type" value="Genomic_DNA"/>
</dbReference>
<accession>A0AAN6U076</accession>
<dbReference type="GO" id="GO:0005743">
    <property type="term" value="C:mitochondrial inner membrane"/>
    <property type="evidence" value="ECO:0007669"/>
    <property type="project" value="UniProtKB-SubCell"/>
</dbReference>
<evidence type="ECO:0000256" key="6">
    <source>
        <dbReference type="ARBA" id="ARBA00022792"/>
    </source>
</evidence>